<sequence>MDFVNKNFSGAFKIVFGILAIFVLIRIIPLLVVAGIAIWGGAKGIKYFKSWKNRKINKKEKTVDYVNVEKEFFDLSDKKIVDVDYEELK</sequence>
<evidence type="ECO:0000313" key="2">
    <source>
        <dbReference type="EMBL" id="MDW8802298.1"/>
    </source>
</evidence>
<evidence type="ECO:0000313" key="3">
    <source>
        <dbReference type="Proteomes" id="UP001281656"/>
    </source>
</evidence>
<dbReference type="Proteomes" id="UP001281656">
    <property type="component" value="Unassembled WGS sequence"/>
</dbReference>
<feature type="transmembrane region" description="Helical" evidence="1">
    <location>
        <begin position="14"/>
        <end position="42"/>
    </location>
</feature>
<keyword evidence="1" id="KW-1133">Transmembrane helix</keyword>
<evidence type="ECO:0000256" key="1">
    <source>
        <dbReference type="SAM" id="Phobius"/>
    </source>
</evidence>
<proteinExistence type="predicted"/>
<accession>A0ABU4JWJ6</accession>
<evidence type="ECO:0008006" key="4">
    <source>
        <dbReference type="Google" id="ProtNLM"/>
    </source>
</evidence>
<gene>
    <name evidence="2" type="ORF">P8V03_14175</name>
</gene>
<keyword evidence="3" id="KW-1185">Reference proteome</keyword>
<name>A0ABU4JWJ6_9CLOT</name>
<keyword evidence="1" id="KW-0812">Transmembrane</keyword>
<comment type="caution">
    <text evidence="2">The sequence shown here is derived from an EMBL/GenBank/DDBJ whole genome shotgun (WGS) entry which is preliminary data.</text>
</comment>
<keyword evidence="1" id="KW-0472">Membrane</keyword>
<reference evidence="2 3" key="1">
    <citation type="submission" date="2023-04" db="EMBL/GenBank/DDBJ databases">
        <title>Clostridium tannerae sp. nov., isolated from the fecal material of an alpaca.</title>
        <authorList>
            <person name="Miller S."/>
            <person name="Hendry M."/>
            <person name="King J."/>
            <person name="Sankaranarayanan K."/>
            <person name="Lawson P.A."/>
        </authorList>
    </citation>
    <scope>NUCLEOTIDE SEQUENCE [LARGE SCALE GENOMIC DNA]</scope>
    <source>
        <strain evidence="2 3">A1-XYC3</strain>
    </source>
</reference>
<organism evidence="2 3">
    <name type="scientific">Clostridium tanneri</name>
    <dbReference type="NCBI Taxonomy" id="3037988"/>
    <lineage>
        <taxon>Bacteria</taxon>
        <taxon>Bacillati</taxon>
        <taxon>Bacillota</taxon>
        <taxon>Clostridia</taxon>
        <taxon>Eubacteriales</taxon>
        <taxon>Clostridiaceae</taxon>
        <taxon>Clostridium</taxon>
    </lineage>
</organism>
<dbReference type="EMBL" id="JARUJP010000018">
    <property type="protein sequence ID" value="MDW8802298.1"/>
    <property type="molecule type" value="Genomic_DNA"/>
</dbReference>
<dbReference type="RefSeq" id="WP_318798662.1">
    <property type="nucleotide sequence ID" value="NZ_JARUJP010000018.1"/>
</dbReference>
<protein>
    <recommendedName>
        <fullName evidence="4">ABC transporter</fullName>
    </recommendedName>
</protein>